<evidence type="ECO:0000256" key="5">
    <source>
        <dbReference type="SAM" id="Phobius"/>
    </source>
</evidence>
<keyword evidence="2" id="KW-0121">Carboxypeptidase</keyword>
<evidence type="ECO:0000256" key="4">
    <source>
        <dbReference type="SAM" id="MobiDB-lite"/>
    </source>
</evidence>
<keyword evidence="5" id="KW-0812">Transmembrane</keyword>
<dbReference type="RefSeq" id="WP_133494998.1">
    <property type="nucleotide sequence ID" value="NZ_BMLU01000003.1"/>
</dbReference>
<dbReference type="Gene3D" id="3.30.450.330">
    <property type="match status" value="1"/>
</dbReference>
<keyword evidence="9" id="KW-1185">Reference proteome</keyword>
<feature type="compositionally biased region" description="Basic and acidic residues" evidence="4">
    <location>
        <begin position="563"/>
        <end position="572"/>
    </location>
</feature>
<feature type="region of interest" description="Disordered" evidence="4">
    <location>
        <begin position="553"/>
        <end position="572"/>
    </location>
</feature>
<keyword evidence="2" id="KW-0645">Protease</keyword>
<dbReference type="InterPro" id="IPR036138">
    <property type="entry name" value="PBP_dimer_sf"/>
</dbReference>
<feature type="transmembrane region" description="Helical" evidence="5">
    <location>
        <begin position="25"/>
        <end position="47"/>
    </location>
</feature>
<dbReference type="SUPFAM" id="SSF56601">
    <property type="entry name" value="beta-lactamase/transpeptidase-like"/>
    <property type="match status" value="1"/>
</dbReference>
<dbReference type="GO" id="GO:0008658">
    <property type="term" value="F:penicillin binding"/>
    <property type="evidence" value="ECO:0007669"/>
    <property type="project" value="InterPro"/>
</dbReference>
<evidence type="ECO:0000256" key="3">
    <source>
        <dbReference type="ARBA" id="ARBA00023136"/>
    </source>
</evidence>
<dbReference type="OrthoDB" id="9789078at2"/>
<evidence type="ECO:0000259" key="6">
    <source>
        <dbReference type="Pfam" id="PF00905"/>
    </source>
</evidence>
<dbReference type="Pfam" id="PF03717">
    <property type="entry name" value="PBP_dimer"/>
    <property type="match status" value="1"/>
</dbReference>
<dbReference type="SUPFAM" id="SSF56519">
    <property type="entry name" value="Penicillin binding protein dimerisation domain"/>
    <property type="match status" value="1"/>
</dbReference>
<evidence type="ECO:0000313" key="8">
    <source>
        <dbReference type="EMBL" id="TDN84620.1"/>
    </source>
</evidence>
<dbReference type="Proteomes" id="UP000295493">
    <property type="component" value="Unassembled WGS sequence"/>
</dbReference>
<feature type="domain" description="Penicillin-binding protein transpeptidase" evidence="6">
    <location>
        <begin position="232"/>
        <end position="519"/>
    </location>
</feature>
<keyword evidence="3 5" id="KW-0472">Membrane</keyword>
<feature type="domain" description="Penicillin-binding protein dimerisation" evidence="7">
    <location>
        <begin position="66"/>
        <end position="175"/>
    </location>
</feature>
<dbReference type="PANTHER" id="PTHR30627">
    <property type="entry name" value="PEPTIDOGLYCAN D,D-TRANSPEPTIDASE"/>
    <property type="match status" value="1"/>
</dbReference>
<dbReference type="InterPro" id="IPR005311">
    <property type="entry name" value="PBP_dimer"/>
</dbReference>
<dbReference type="Pfam" id="PF00905">
    <property type="entry name" value="Transpeptidase"/>
    <property type="match status" value="1"/>
</dbReference>
<proteinExistence type="predicted"/>
<reference evidence="8 9" key="1">
    <citation type="submission" date="2019-03" db="EMBL/GenBank/DDBJ databases">
        <title>Genomic Encyclopedia of Type Strains, Phase IV (KMG-IV): sequencing the most valuable type-strain genomes for metagenomic binning, comparative biology and taxonomic classification.</title>
        <authorList>
            <person name="Goeker M."/>
        </authorList>
    </citation>
    <scope>NUCLEOTIDE SEQUENCE [LARGE SCALE GENOMIC DNA]</scope>
    <source>
        <strain evidence="8 9">DSM 25059</strain>
    </source>
</reference>
<dbReference type="InterPro" id="IPR050515">
    <property type="entry name" value="Beta-lactam/transpept"/>
</dbReference>
<dbReference type="EMBL" id="SNWD01000003">
    <property type="protein sequence ID" value="TDN84620.1"/>
    <property type="molecule type" value="Genomic_DNA"/>
</dbReference>
<keyword evidence="2" id="KW-0378">Hydrolase</keyword>
<evidence type="ECO:0000259" key="7">
    <source>
        <dbReference type="Pfam" id="PF03717"/>
    </source>
</evidence>
<name>A0A4R6FTT9_9SPHN</name>
<sequence length="572" mass="62040">MIVVVAQPGERATGGRSPLVAAAHLRLMILMLLFLAGGVLIIGRLGMLAVSTSPESAGAAPTQFVPSRGDIVDRNGAPLARTIDGWSIGVHPRKVIGDKRELATNLAALLPDHDFAYYYHKLSMDTSFTYLSRRALPETVEKVNALGEPGIAFAREPERLYPQTTLAAHALGFTGFDGHGMRGIERAFDKRLTDPAERAQPLQLSLDLRVQAAMESELSQAMAKFQAKGAAGIVMDVHSGELLAMVSLPTFNPNNIRHATQDELRNNVTQARYELGSTFKPLAMAQAIDTGTVTSMARRFDATKPMKVGRFTIHDDPGDEQERWLNIPETLIYSSNIATARIADLMGEQKMRDLFHKLDFDRESPIEIREKMAPLWPGYWGRTTTMTTAYGHGIAVTPLHLATAYASLVNGGILYPPTLLKAASDHPAKGKRVFSPATSARLCQLLRLVVLDGTGRKGDAPGYRVGGKTGTAEVSSGGGYSRHKNVSTFAAAFPMDDPRYVVVAMLDSPVGTKETYGFTTAAWNAAPVVKAVIERTGPVLGVRPDEHRDIDESDITPLLWHPPGDKTAKDAQ</sequence>
<gene>
    <name evidence="8" type="ORF">EV664_103266</name>
</gene>
<comment type="caution">
    <text evidence="8">The sequence shown here is derived from an EMBL/GenBank/DDBJ whole genome shotgun (WGS) entry which is preliminary data.</text>
</comment>
<keyword evidence="8" id="KW-0132">Cell division</keyword>
<dbReference type="Gene3D" id="3.90.1310.10">
    <property type="entry name" value="Penicillin-binding protein 2a (Domain 2)"/>
    <property type="match status" value="1"/>
</dbReference>
<dbReference type="GO" id="GO:0071555">
    <property type="term" value="P:cell wall organization"/>
    <property type="evidence" value="ECO:0007669"/>
    <property type="project" value="TreeGrafter"/>
</dbReference>
<keyword evidence="8" id="KW-0131">Cell cycle</keyword>
<protein>
    <submittedName>
        <fullName evidence="8">Cell division protein FtsI (Penicillin-binding protein 3)</fullName>
    </submittedName>
</protein>
<evidence type="ECO:0000313" key="9">
    <source>
        <dbReference type="Proteomes" id="UP000295493"/>
    </source>
</evidence>
<dbReference type="PANTHER" id="PTHR30627:SF1">
    <property type="entry name" value="PEPTIDOGLYCAN D,D-TRANSPEPTIDASE FTSI"/>
    <property type="match status" value="1"/>
</dbReference>
<dbReference type="GO" id="GO:0051301">
    <property type="term" value="P:cell division"/>
    <property type="evidence" value="ECO:0007669"/>
    <property type="project" value="UniProtKB-KW"/>
</dbReference>
<dbReference type="GO" id="GO:0005886">
    <property type="term" value="C:plasma membrane"/>
    <property type="evidence" value="ECO:0007669"/>
    <property type="project" value="TreeGrafter"/>
</dbReference>
<dbReference type="InterPro" id="IPR001460">
    <property type="entry name" value="PCN-bd_Tpept"/>
</dbReference>
<dbReference type="AlphaFoldDB" id="A0A4R6FTT9"/>
<comment type="subcellular location">
    <subcellularLocation>
        <location evidence="1">Membrane</location>
    </subcellularLocation>
</comment>
<evidence type="ECO:0000256" key="1">
    <source>
        <dbReference type="ARBA" id="ARBA00004370"/>
    </source>
</evidence>
<accession>A0A4R6FTT9</accession>
<dbReference type="InterPro" id="IPR012338">
    <property type="entry name" value="Beta-lactam/transpept-like"/>
</dbReference>
<dbReference type="GO" id="GO:0004180">
    <property type="term" value="F:carboxypeptidase activity"/>
    <property type="evidence" value="ECO:0007669"/>
    <property type="project" value="UniProtKB-KW"/>
</dbReference>
<keyword evidence="5" id="KW-1133">Transmembrane helix</keyword>
<dbReference type="Gene3D" id="3.40.710.10">
    <property type="entry name" value="DD-peptidase/beta-lactamase superfamily"/>
    <property type="match status" value="1"/>
</dbReference>
<evidence type="ECO:0000256" key="2">
    <source>
        <dbReference type="ARBA" id="ARBA00022645"/>
    </source>
</evidence>
<organism evidence="8 9">
    <name type="scientific">Stakelama pacifica</name>
    <dbReference type="NCBI Taxonomy" id="517720"/>
    <lineage>
        <taxon>Bacteria</taxon>
        <taxon>Pseudomonadati</taxon>
        <taxon>Pseudomonadota</taxon>
        <taxon>Alphaproteobacteria</taxon>
        <taxon>Sphingomonadales</taxon>
        <taxon>Sphingomonadaceae</taxon>
        <taxon>Stakelama</taxon>
    </lineage>
</organism>